<reference evidence="1" key="1">
    <citation type="submission" date="2021-01" db="EMBL/GenBank/DDBJ databases">
        <title>Whole genome shotgun sequence of Sinosporangium siamense NBRC 109515.</title>
        <authorList>
            <person name="Komaki H."/>
            <person name="Tamura T."/>
        </authorList>
    </citation>
    <scope>NUCLEOTIDE SEQUENCE</scope>
    <source>
        <strain evidence="1">NBRC 109515</strain>
    </source>
</reference>
<dbReference type="Proteomes" id="UP000606172">
    <property type="component" value="Unassembled WGS sequence"/>
</dbReference>
<keyword evidence="2" id="KW-1185">Reference proteome</keyword>
<protein>
    <submittedName>
        <fullName evidence="1">Uncharacterized protein</fullName>
    </submittedName>
</protein>
<gene>
    <name evidence="1" type="ORF">Ssi02_51590</name>
</gene>
<dbReference type="RefSeq" id="WP_239129610.1">
    <property type="nucleotide sequence ID" value="NZ_BOOW01000031.1"/>
</dbReference>
<evidence type="ECO:0000313" key="2">
    <source>
        <dbReference type="Proteomes" id="UP000606172"/>
    </source>
</evidence>
<dbReference type="AlphaFoldDB" id="A0A919RJS3"/>
<sequence>MKNRQTGEVKTDADGNVVYEVGLAVADHDGRMELIKVSVAGEPPVRRGMPVTPVGLQAGVWEQVIGGQQRWDVWYRAATITPYTAPGYGAGAEGTV</sequence>
<comment type="caution">
    <text evidence="1">The sequence shown here is derived from an EMBL/GenBank/DDBJ whole genome shotgun (WGS) entry which is preliminary data.</text>
</comment>
<accession>A0A919RJS3</accession>
<organism evidence="1 2">
    <name type="scientific">Sinosporangium siamense</name>
    <dbReference type="NCBI Taxonomy" id="1367973"/>
    <lineage>
        <taxon>Bacteria</taxon>
        <taxon>Bacillati</taxon>
        <taxon>Actinomycetota</taxon>
        <taxon>Actinomycetes</taxon>
        <taxon>Streptosporangiales</taxon>
        <taxon>Streptosporangiaceae</taxon>
        <taxon>Sinosporangium</taxon>
    </lineage>
</organism>
<dbReference type="EMBL" id="BOOW01000031">
    <property type="protein sequence ID" value="GII94928.1"/>
    <property type="molecule type" value="Genomic_DNA"/>
</dbReference>
<name>A0A919RJS3_9ACTN</name>
<proteinExistence type="predicted"/>
<evidence type="ECO:0000313" key="1">
    <source>
        <dbReference type="EMBL" id="GII94928.1"/>
    </source>
</evidence>